<organism evidence="6 7">
    <name type="scientific">Apteryx mantelli</name>
    <name type="common">North Island brown kiwi</name>
    <dbReference type="NCBI Taxonomy" id="2696672"/>
    <lineage>
        <taxon>Eukaryota</taxon>
        <taxon>Metazoa</taxon>
        <taxon>Chordata</taxon>
        <taxon>Craniata</taxon>
        <taxon>Vertebrata</taxon>
        <taxon>Euteleostomi</taxon>
        <taxon>Archelosauria</taxon>
        <taxon>Archosauria</taxon>
        <taxon>Dinosauria</taxon>
        <taxon>Saurischia</taxon>
        <taxon>Theropoda</taxon>
        <taxon>Coelurosauria</taxon>
        <taxon>Aves</taxon>
        <taxon>Palaeognathae</taxon>
        <taxon>Apterygiformes</taxon>
        <taxon>Apterygidae</taxon>
        <taxon>Apteryx</taxon>
    </lineage>
</organism>
<keyword evidence="5" id="KW-0732">Signal</keyword>
<dbReference type="RefSeq" id="XP_067161157.1">
    <property type="nucleotide sequence ID" value="XM_067305056.1"/>
</dbReference>
<evidence type="ECO:0000256" key="3">
    <source>
        <dbReference type="ARBA" id="ARBA00030247"/>
    </source>
</evidence>
<feature type="chain" id="PRO_5046378871" description="Interleukin-4" evidence="5">
    <location>
        <begin position="25"/>
        <end position="137"/>
    </location>
</feature>
<dbReference type="Proteomes" id="UP001652627">
    <property type="component" value="Chromosome 14"/>
</dbReference>
<evidence type="ECO:0000256" key="4">
    <source>
        <dbReference type="ARBA" id="ARBA00031287"/>
    </source>
</evidence>
<evidence type="ECO:0000313" key="7">
    <source>
        <dbReference type="RefSeq" id="XP_067161157.1"/>
    </source>
</evidence>
<dbReference type="InterPro" id="IPR009079">
    <property type="entry name" value="4_helix_cytokine-like_core"/>
</dbReference>
<dbReference type="Gene3D" id="1.20.1250.10">
    <property type="match status" value="1"/>
</dbReference>
<dbReference type="SMART" id="SM00190">
    <property type="entry name" value="IL4_13"/>
    <property type="match status" value="1"/>
</dbReference>
<evidence type="ECO:0000313" key="6">
    <source>
        <dbReference type="Proteomes" id="UP001652627"/>
    </source>
</evidence>
<dbReference type="InterPro" id="IPR001325">
    <property type="entry name" value="IL-4/IL-13"/>
</dbReference>
<dbReference type="PANTHER" id="PTHR47401">
    <property type="entry name" value="INTERLEUKIN-4"/>
    <property type="match status" value="1"/>
</dbReference>
<dbReference type="GeneID" id="136993379"/>
<evidence type="ECO:0000256" key="5">
    <source>
        <dbReference type="SAM" id="SignalP"/>
    </source>
</evidence>
<dbReference type="Pfam" id="PF00727">
    <property type="entry name" value="IL4"/>
    <property type="match status" value="1"/>
</dbReference>
<proteinExistence type="predicted"/>
<name>A0ABM4F867_9AVES</name>
<sequence>MSIKFPVLLTFFCLLACYSHKAALQKSSNFLNENIRMLKNILDMKASCDEMNVTNIFADHKKDDEIEILCKASTVALEGKSCYRQLEGISLNLLHLVRRSSTDFKARCPVAGNTTSLKNFLLDLNRLLQRLAKDNRF</sequence>
<reference evidence="7" key="1">
    <citation type="submission" date="2025-08" db="UniProtKB">
        <authorList>
            <consortium name="RefSeq"/>
        </authorList>
    </citation>
    <scope>IDENTIFICATION</scope>
    <source>
        <tissue evidence="7">Blood</tissue>
    </source>
</reference>
<accession>A0ABM4F867</accession>
<evidence type="ECO:0000256" key="2">
    <source>
        <dbReference type="ARBA" id="ARBA00022936"/>
    </source>
</evidence>
<evidence type="ECO:0000256" key="1">
    <source>
        <dbReference type="ARBA" id="ARBA00019467"/>
    </source>
</evidence>
<dbReference type="PANTHER" id="PTHR47401:SF1">
    <property type="entry name" value="INTERLEUKIN-4"/>
    <property type="match status" value="1"/>
</dbReference>
<dbReference type="InterPro" id="IPR002354">
    <property type="entry name" value="IL-4"/>
</dbReference>
<gene>
    <name evidence="7" type="primary">IL4</name>
</gene>
<feature type="signal peptide" evidence="5">
    <location>
        <begin position="1"/>
        <end position="24"/>
    </location>
</feature>
<keyword evidence="6" id="KW-1185">Reference proteome</keyword>
<protein>
    <recommendedName>
        <fullName evidence="1">Interleukin-4</fullName>
    </recommendedName>
    <alternativeName>
        <fullName evidence="4">B-cell stimulatory factor 1</fullName>
    </alternativeName>
    <alternativeName>
        <fullName evidence="3">Lymphocyte stimulatory factor 1</fullName>
    </alternativeName>
</protein>
<keyword evidence="2" id="KW-0075">B-cell activation</keyword>
<dbReference type="SUPFAM" id="SSF47266">
    <property type="entry name" value="4-helical cytokines"/>
    <property type="match status" value="1"/>
</dbReference>